<keyword evidence="4" id="KW-1133">Transmembrane helix</keyword>
<feature type="transmembrane region" description="Helical" evidence="4">
    <location>
        <begin position="281"/>
        <end position="301"/>
    </location>
</feature>
<evidence type="ECO:0000259" key="5">
    <source>
        <dbReference type="PROSITE" id="PS50835"/>
    </source>
</evidence>
<dbReference type="GO" id="GO:0005886">
    <property type="term" value="C:plasma membrane"/>
    <property type="evidence" value="ECO:0007669"/>
    <property type="project" value="TreeGrafter"/>
</dbReference>
<dbReference type="Pfam" id="PF07686">
    <property type="entry name" value="V-set"/>
    <property type="match status" value="1"/>
</dbReference>
<dbReference type="PROSITE" id="PS50835">
    <property type="entry name" value="IG_LIKE"/>
    <property type="match status" value="1"/>
</dbReference>
<dbReference type="KEGG" id="lcf:108897226"/>
<dbReference type="SUPFAM" id="SSF48726">
    <property type="entry name" value="Immunoglobulin"/>
    <property type="match status" value="4"/>
</dbReference>
<dbReference type="Proteomes" id="UP000694890">
    <property type="component" value="Linkage group LG16_LG22"/>
</dbReference>
<dbReference type="InterPro" id="IPR013783">
    <property type="entry name" value="Ig-like_fold"/>
</dbReference>
<name>A0AAJ8BGG7_LATCA</name>
<dbReference type="InterPro" id="IPR013106">
    <property type="entry name" value="Ig_V-set"/>
</dbReference>
<evidence type="ECO:0000313" key="6">
    <source>
        <dbReference type="Proteomes" id="UP000694890"/>
    </source>
</evidence>
<proteinExistence type="predicted"/>
<keyword evidence="3 4" id="KW-0472">Membrane</keyword>
<dbReference type="Gene3D" id="2.60.40.10">
    <property type="entry name" value="Immunoglobulins"/>
    <property type="match status" value="4"/>
</dbReference>
<evidence type="ECO:0000256" key="3">
    <source>
        <dbReference type="ARBA" id="ARBA00023136"/>
    </source>
</evidence>
<dbReference type="PANTHER" id="PTHR11860">
    <property type="entry name" value="POLYMERIC-IMMUNOGLOBULIN RECEPTOR"/>
    <property type="match status" value="1"/>
</dbReference>
<dbReference type="InterPro" id="IPR003599">
    <property type="entry name" value="Ig_sub"/>
</dbReference>
<dbReference type="AlphaFoldDB" id="A0AAJ8BGG7"/>
<dbReference type="GO" id="GO:0004888">
    <property type="term" value="F:transmembrane signaling receptor activity"/>
    <property type="evidence" value="ECO:0007669"/>
    <property type="project" value="TreeGrafter"/>
</dbReference>
<dbReference type="PANTHER" id="PTHR11860:SF118">
    <property type="entry name" value="CMRF35-LIKE MOLECULE 3-RELATED"/>
    <property type="match status" value="1"/>
</dbReference>
<dbReference type="RefSeq" id="XP_050932600.1">
    <property type="nucleotide sequence ID" value="XM_051076643.1"/>
</dbReference>
<feature type="transmembrane region" description="Helical" evidence="4">
    <location>
        <begin position="20"/>
        <end position="41"/>
    </location>
</feature>
<dbReference type="CDD" id="cd05716">
    <property type="entry name" value="IgV_pIgR_like"/>
    <property type="match status" value="1"/>
</dbReference>
<gene>
    <name evidence="7" type="primary">LOC108897226</name>
</gene>
<accession>A0AAJ8BGG7</accession>
<evidence type="ECO:0000256" key="1">
    <source>
        <dbReference type="ARBA" id="ARBA00004370"/>
    </source>
</evidence>
<sequence>MISLAVDWLMLFSCTLTDMAVHLGFLLILNGLIGIHSITAVSKVSVRAGDSITIPCLYGSQYRNHVKYLCKGYYWSFCSEVVKTNQPHSSGKFSISDDKTQRIFNVTIKALTNDDTDYWCAVEINQGGDIKKYFHLSVARGTPSLYVDHQEMTGFNGDSVTISCKYTTAGEMKWCRLGGNCVTGSSGSIDGTTVTINSSVRNVFIVTMSGLTTQSSGWYLCVKGDFQMPVHVTVNDTPTTTSLATRRHFTTLSPPAGPVNLTSVSPDETLNSSVSVKLMSYIIPLSVLIFIVMMTLFIWFLCKRNKHTEEESSATATAEEVLTYTTVKHERKLDQAEAEVTYSNVKYTKKPSHKRSVAKSDEEVTYSSVVTTKQQPVQRAKAEDVTHSRLAKHQQNLYILPCYLAHMLKAQSNSMFLCVINYCNSCLKRRTFNLCSYKNQEVENQPIPAFSVLFYLTLLTDMAVHLSFLLILSGLTGIHSITTVSKLSVRAGDSIIIPCLYDSQYRDHVKYLCKGYYWSSCSEVVKTNQPYSSGKFSISDDKTQRIFTVTIKDLTDKDTDYWCAVEINRGDDIRKYFHLSVTRGMPSLYVDHQEMTGFNGDSVTVSCNYRNSEAMKWCRLGGDCVTGSSGSTDGTRVTINSSVHNVFTVTMSGLTTQSSGWYLCVKGDFQMPVHVTVTETPTTTTLATTRYFTTLSPSAEPLNLTSVSPDETLNSISIHLRSFIIRMSVLTFIVIMGLFTWCMFKKYSLTEAESTISVDFTA</sequence>
<dbReference type="SMART" id="SM00409">
    <property type="entry name" value="IG"/>
    <property type="match status" value="4"/>
</dbReference>
<comment type="subcellular location">
    <subcellularLocation>
        <location evidence="1">Membrane</location>
    </subcellularLocation>
</comment>
<dbReference type="GeneID" id="108897226"/>
<evidence type="ECO:0000313" key="7">
    <source>
        <dbReference type="RefSeq" id="XP_050932600.1"/>
    </source>
</evidence>
<dbReference type="InterPro" id="IPR007110">
    <property type="entry name" value="Ig-like_dom"/>
</dbReference>
<feature type="transmembrane region" description="Helical" evidence="4">
    <location>
        <begin position="723"/>
        <end position="744"/>
    </location>
</feature>
<feature type="domain" description="Ig-like" evidence="5">
    <location>
        <begin position="586"/>
        <end position="664"/>
    </location>
</feature>
<dbReference type="InterPro" id="IPR036179">
    <property type="entry name" value="Ig-like_dom_sf"/>
</dbReference>
<dbReference type="InterPro" id="IPR050671">
    <property type="entry name" value="CD300_family_receptors"/>
</dbReference>
<evidence type="ECO:0000256" key="4">
    <source>
        <dbReference type="SAM" id="Phobius"/>
    </source>
</evidence>
<keyword evidence="2 4" id="KW-0812">Transmembrane</keyword>
<organism evidence="6 7">
    <name type="scientific">Lates calcarifer</name>
    <name type="common">Barramundi</name>
    <name type="synonym">Holocentrus calcarifer</name>
    <dbReference type="NCBI Taxonomy" id="8187"/>
    <lineage>
        <taxon>Eukaryota</taxon>
        <taxon>Metazoa</taxon>
        <taxon>Chordata</taxon>
        <taxon>Craniata</taxon>
        <taxon>Vertebrata</taxon>
        <taxon>Euteleostomi</taxon>
        <taxon>Actinopterygii</taxon>
        <taxon>Neopterygii</taxon>
        <taxon>Teleostei</taxon>
        <taxon>Neoteleostei</taxon>
        <taxon>Acanthomorphata</taxon>
        <taxon>Carangaria</taxon>
        <taxon>Carangaria incertae sedis</taxon>
        <taxon>Centropomidae</taxon>
        <taxon>Lates</taxon>
    </lineage>
</organism>
<protein>
    <submittedName>
        <fullName evidence="7">Uncharacterized protein LOC108897226</fullName>
    </submittedName>
</protein>
<reference evidence="7" key="1">
    <citation type="submission" date="2025-08" db="UniProtKB">
        <authorList>
            <consortium name="RefSeq"/>
        </authorList>
    </citation>
    <scope>IDENTIFICATION</scope>
    <source>
        <tissue evidence="7">Brain</tissue>
    </source>
</reference>
<evidence type="ECO:0000256" key="2">
    <source>
        <dbReference type="ARBA" id="ARBA00022692"/>
    </source>
</evidence>